<accession>A0A6S7DYP6</accession>
<reference evidence="1 2" key="1">
    <citation type="submission" date="2020-04" db="EMBL/GenBank/DDBJ databases">
        <authorList>
            <person name="De Canck E."/>
        </authorList>
    </citation>
    <scope>NUCLEOTIDE SEQUENCE [LARGE SCALE GENOMIC DNA]</scope>
    <source>
        <strain evidence="1 2">LMG 1861</strain>
    </source>
</reference>
<dbReference type="EMBL" id="CADILD010000002">
    <property type="protein sequence ID" value="CAB3890948.1"/>
    <property type="molecule type" value="Genomic_DNA"/>
</dbReference>
<evidence type="ECO:0000313" key="2">
    <source>
        <dbReference type="Proteomes" id="UP000494105"/>
    </source>
</evidence>
<evidence type="ECO:0000313" key="1">
    <source>
        <dbReference type="EMBL" id="CAB3890948.1"/>
    </source>
</evidence>
<name>A0A6S7DYP6_9BURK</name>
<organism evidence="1 2">
    <name type="scientific">Achromobacter piechaudii</name>
    <dbReference type="NCBI Taxonomy" id="72556"/>
    <lineage>
        <taxon>Bacteria</taxon>
        <taxon>Pseudomonadati</taxon>
        <taxon>Pseudomonadota</taxon>
        <taxon>Betaproteobacteria</taxon>
        <taxon>Burkholderiales</taxon>
        <taxon>Alcaligenaceae</taxon>
        <taxon>Achromobacter</taxon>
    </lineage>
</organism>
<dbReference type="Proteomes" id="UP000494105">
    <property type="component" value="Unassembled WGS sequence"/>
</dbReference>
<sequence length="175" mass="18918">MGDVRCRKGLTVNLDAITNTAIDPALSLLPPSLDTPQARILMLAIGLQESRFLHRRQLGGPARGFWQFEKGGGVLGVLTHPSSSVLARQVCAARRVDAMSATVYAALETDDVLAAAFARLLLWTDPARLPDRDDVGGAWALYLRTWRPGKPHPGTWSALHAQALAAQGEAHSHRI</sequence>
<dbReference type="AlphaFoldDB" id="A0A6S7DYP6"/>
<proteinExistence type="predicted"/>
<protein>
    <submittedName>
        <fullName evidence="1">Uncharacterized protein</fullName>
    </submittedName>
</protein>
<gene>
    <name evidence="1" type="ORF">LMG1861_03799</name>
</gene>